<organism evidence="2 3">
    <name type="scientific">Symmachiella macrocystis</name>
    <dbReference type="NCBI Taxonomy" id="2527985"/>
    <lineage>
        <taxon>Bacteria</taxon>
        <taxon>Pseudomonadati</taxon>
        <taxon>Planctomycetota</taxon>
        <taxon>Planctomycetia</taxon>
        <taxon>Planctomycetales</taxon>
        <taxon>Planctomycetaceae</taxon>
        <taxon>Symmachiella</taxon>
    </lineage>
</organism>
<feature type="domain" description="Spermatogenesis-associated protein 20-like TRX" evidence="1">
    <location>
        <begin position="12"/>
        <end position="173"/>
    </location>
</feature>
<dbReference type="GO" id="GO:0016787">
    <property type="term" value="F:hydrolase activity"/>
    <property type="evidence" value="ECO:0007669"/>
    <property type="project" value="UniProtKB-KW"/>
</dbReference>
<keyword evidence="2" id="KW-0378">Hydrolase</keyword>
<protein>
    <submittedName>
        <fullName evidence="2">Glycosyl Hydrolase Family 88</fullName>
    </submittedName>
</protein>
<gene>
    <name evidence="2" type="ORF">CA54_05820</name>
</gene>
<dbReference type="AlphaFoldDB" id="A0A5C6BJ87"/>
<accession>A0A5C6BJ87</accession>
<dbReference type="InterPro" id="IPR036249">
    <property type="entry name" value="Thioredoxin-like_sf"/>
</dbReference>
<dbReference type="CDD" id="cd02955">
    <property type="entry name" value="SSP411"/>
    <property type="match status" value="1"/>
</dbReference>
<evidence type="ECO:0000259" key="1">
    <source>
        <dbReference type="Pfam" id="PF03190"/>
    </source>
</evidence>
<dbReference type="RefSeq" id="WP_146369327.1">
    <property type="nucleotide sequence ID" value="NZ_SJPP01000001.1"/>
</dbReference>
<dbReference type="Gene3D" id="3.40.30.10">
    <property type="entry name" value="Glutaredoxin"/>
    <property type="match status" value="1"/>
</dbReference>
<dbReference type="PANTHER" id="PTHR42899:SF1">
    <property type="entry name" value="SPERMATOGENESIS-ASSOCIATED PROTEIN 20"/>
    <property type="match status" value="1"/>
</dbReference>
<dbReference type="OrthoDB" id="9762614at2"/>
<dbReference type="EMBL" id="SJPP01000001">
    <property type="protein sequence ID" value="TWU11772.1"/>
    <property type="molecule type" value="Genomic_DNA"/>
</dbReference>
<dbReference type="Pfam" id="PF03190">
    <property type="entry name" value="Thioredox_DsbH"/>
    <property type="match status" value="1"/>
</dbReference>
<dbReference type="InterPro" id="IPR004879">
    <property type="entry name" value="Ssp411-like_TRX"/>
</dbReference>
<name>A0A5C6BJ87_9PLAN</name>
<sequence>MSDSTPADNRPTNRLSGETSPYLLQHAYNPVDWYPWGEEAIQKARDEDRPIFLSIGYSACHWCHVMEHESFENSAIAAVMNERFVNIKVDREERPDLDQIYMNAVQLMTGRGGWPMSVFLTPELKPFYGGTYFPPEARMGMPGFPDILVRVSEVWQERREELLESAEKLTAAISDMVPTAAADATPGEETLRSAMQALLRSSDGTHGGFGSAPKFPHPMDIRLLLRCWQRFQNEEALDVVKLALDKMAAGGIYDQLGGGFHRYSTDHRWLVPHFEKMLYDNALLTSSYVEAYQATGDADYARIVRETLDYTLNEMTQPQGGFYSTQDADSEGVEGKFFVWSEQEIVELFGEEDARLFNSYYDVTPRGNWEGHTILNRPRPHDEAAAALGIDPQELREKLTACRETLFAVRAKRIAPQRDDKVLVAWNGLMIAAMAQAGRVLGDERYLTAAVDAAEFVLGQMRNETGRLLHSYKDGRARFNAYLDDYACFVDGLVELYQATFEEKYLEAAAELATTMIDQFHEPEQGGFYYTSHDHEELITRQKDLQDSATPSGNSMAATGLLKLARLTGRRDLEEIALGTLRMLSGVVEKHPSAAGQALLAVDFLIGPTHEIVLVVGSDKEEGDAVLHELESRFLPNKVIVRTSATTSPSALLGPLVEGKTAIENNAIVFLCQQGTCAAPVRGSSDFKAALDALVTKM</sequence>
<dbReference type="GO" id="GO:0005975">
    <property type="term" value="P:carbohydrate metabolic process"/>
    <property type="evidence" value="ECO:0007669"/>
    <property type="project" value="InterPro"/>
</dbReference>
<dbReference type="InterPro" id="IPR008928">
    <property type="entry name" value="6-hairpin_glycosidase_sf"/>
</dbReference>
<reference evidence="2 3" key="1">
    <citation type="submission" date="2019-02" db="EMBL/GenBank/DDBJ databases">
        <title>Deep-cultivation of Planctomycetes and their phenomic and genomic characterization uncovers novel biology.</title>
        <authorList>
            <person name="Wiegand S."/>
            <person name="Jogler M."/>
            <person name="Boedeker C."/>
            <person name="Pinto D."/>
            <person name="Vollmers J."/>
            <person name="Rivas-Marin E."/>
            <person name="Kohn T."/>
            <person name="Peeters S.H."/>
            <person name="Heuer A."/>
            <person name="Rast P."/>
            <person name="Oberbeckmann S."/>
            <person name="Bunk B."/>
            <person name="Jeske O."/>
            <person name="Meyerdierks A."/>
            <person name="Storesund J.E."/>
            <person name="Kallscheuer N."/>
            <person name="Luecker S."/>
            <person name="Lage O.M."/>
            <person name="Pohl T."/>
            <person name="Merkel B.J."/>
            <person name="Hornburger P."/>
            <person name="Mueller R.-W."/>
            <person name="Bruemmer F."/>
            <person name="Labrenz M."/>
            <person name="Spormann A.M."/>
            <person name="Op Den Camp H."/>
            <person name="Overmann J."/>
            <person name="Amann R."/>
            <person name="Jetten M.S.M."/>
            <person name="Mascher T."/>
            <person name="Medema M.H."/>
            <person name="Devos D.P."/>
            <person name="Kaster A.-K."/>
            <person name="Ovreas L."/>
            <person name="Rohde M."/>
            <person name="Galperin M.Y."/>
            <person name="Jogler C."/>
        </authorList>
    </citation>
    <scope>NUCLEOTIDE SEQUENCE [LARGE SCALE GENOMIC DNA]</scope>
    <source>
        <strain evidence="2 3">CA54</strain>
    </source>
</reference>
<dbReference type="Proteomes" id="UP000320735">
    <property type="component" value="Unassembled WGS sequence"/>
</dbReference>
<dbReference type="SUPFAM" id="SSF48208">
    <property type="entry name" value="Six-hairpin glycosidases"/>
    <property type="match status" value="1"/>
</dbReference>
<dbReference type="PIRSF" id="PIRSF006402">
    <property type="entry name" value="UCP006402_thioredoxin"/>
    <property type="match status" value="1"/>
</dbReference>
<dbReference type="InterPro" id="IPR024705">
    <property type="entry name" value="Ssp411"/>
</dbReference>
<dbReference type="InterPro" id="IPR012341">
    <property type="entry name" value="6hp_glycosidase-like_sf"/>
</dbReference>
<evidence type="ECO:0000313" key="3">
    <source>
        <dbReference type="Proteomes" id="UP000320735"/>
    </source>
</evidence>
<keyword evidence="3" id="KW-1185">Reference proteome</keyword>
<comment type="caution">
    <text evidence="2">The sequence shown here is derived from an EMBL/GenBank/DDBJ whole genome shotgun (WGS) entry which is preliminary data.</text>
</comment>
<dbReference type="PANTHER" id="PTHR42899">
    <property type="entry name" value="SPERMATOGENESIS-ASSOCIATED PROTEIN 20"/>
    <property type="match status" value="1"/>
</dbReference>
<proteinExistence type="predicted"/>
<dbReference type="Gene3D" id="1.50.10.10">
    <property type="match status" value="2"/>
</dbReference>
<dbReference type="SUPFAM" id="SSF52833">
    <property type="entry name" value="Thioredoxin-like"/>
    <property type="match status" value="1"/>
</dbReference>
<evidence type="ECO:0000313" key="2">
    <source>
        <dbReference type="EMBL" id="TWU11772.1"/>
    </source>
</evidence>